<dbReference type="EMBL" id="JAHDVG010000487">
    <property type="protein sequence ID" value="KAH1166740.1"/>
    <property type="molecule type" value="Genomic_DNA"/>
</dbReference>
<proteinExistence type="predicted"/>
<protein>
    <submittedName>
        <fullName evidence="1">Uncharacterized protein</fullName>
    </submittedName>
</protein>
<comment type="caution">
    <text evidence="1">The sequence shown here is derived from an EMBL/GenBank/DDBJ whole genome shotgun (WGS) entry which is preliminary data.</text>
</comment>
<dbReference type="Proteomes" id="UP000827986">
    <property type="component" value="Unassembled WGS sequence"/>
</dbReference>
<sequence length="119" mass="14176">MPMPVWLDSFQRMSHCYKVTSFKVKIFDCPPNIFFLFSFFGPDRSLWRSLRGLEDFSVKFLREKRARMDEGFILKEQFYLKPLIKNTSNLGPDLDTLAHAEQYLSPQRVPLKSMGVRWY</sequence>
<keyword evidence="2" id="KW-1185">Reference proteome</keyword>
<name>A0A9D4ASF9_9SAUR</name>
<evidence type="ECO:0000313" key="2">
    <source>
        <dbReference type="Proteomes" id="UP000827986"/>
    </source>
</evidence>
<accession>A0A9D4ASF9</accession>
<evidence type="ECO:0000313" key="1">
    <source>
        <dbReference type="EMBL" id="KAH1166740.1"/>
    </source>
</evidence>
<gene>
    <name evidence="1" type="ORF">KIL84_015912</name>
</gene>
<reference evidence="1" key="1">
    <citation type="submission" date="2021-09" db="EMBL/GenBank/DDBJ databases">
        <title>The genome of Mauremys mutica provides insights into the evolution of semi-aquatic lifestyle.</title>
        <authorList>
            <person name="Gong S."/>
            <person name="Gao Y."/>
        </authorList>
    </citation>
    <scope>NUCLEOTIDE SEQUENCE</scope>
    <source>
        <strain evidence="1">MM-2020</strain>
        <tissue evidence="1">Muscle</tissue>
    </source>
</reference>
<dbReference type="AlphaFoldDB" id="A0A9D4ASF9"/>
<organism evidence="1 2">
    <name type="scientific">Mauremys mutica</name>
    <name type="common">yellowpond turtle</name>
    <dbReference type="NCBI Taxonomy" id="74926"/>
    <lineage>
        <taxon>Eukaryota</taxon>
        <taxon>Metazoa</taxon>
        <taxon>Chordata</taxon>
        <taxon>Craniata</taxon>
        <taxon>Vertebrata</taxon>
        <taxon>Euteleostomi</taxon>
        <taxon>Archelosauria</taxon>
        <taxon>Testudinata</taxon>
        <taxon>Testudines</taxon>
        <taxon>Cryptodira</taxon>
        <taxon>Durocryptodira</taxon>
        <taxon>Testudinoidea</taxon>
        <taxon>Geoemydidae</taxon>
        <taxon>Geoemydinae</taxon>
        <taxon>Mauremys</taxon>
    </lineage>
</organism>